<dbReference type="InterPro" id="IPR010618">
    <property type="entry name" value="RPF"/>
</dbReference>
<dbReference type="Gene3D" id="2.30.30.40">
    <property type="entry name" value="SH3 Domains"/>
    <property type="match status" value="1"/>
</dbReference>
<dbReference type="InterPro" id="IPR036366">
    <property type="entry name" value="PGBDSf"/>
</dbReference>
<dbReference type="AlphaFoldDB" id="A0A542YP30"/>
<name>A0A542YP30_9MICO</name>
<gene>
    <name evidence="6" type="ORF">FB467_0957</name>
</gene>
<dbReference type="GO" id="GO:0016787">
    <property type="term" value="F:hydrolase activity"/>
    <property type="evidence" value="ECO:0007669"/>
    <property type="project" value="UniProtKB-KW"/>
</dbReference>
<organism evidence="6 7">
    <name type="scientific">Ornithinicoccus hortensis</name>
    <dbReference type="NCBI Taxonomy" id="82346"/>
    <lineage>
        <taxon>Bacteria</taxon>
        <taxon>Bacillati</taxon>
        <taxon>Actinomycetota</taxon>
        <taxon>Actinomycetes</taxon>
        <taxon>Micrococcales</taxon>
        <taxon>Intrasporangiaceae</taxon>
        <taxon>Ornithinicoccus</taxon>
    </lineage>
</organism>
<protein>
    <submittedName>
        <fullName evidence="6">Transglycosylase-like protein with SLT domain</fullName>
    </submittedName>
</protein>
<feature type="signal peptide" evidence="4">
    <location>
        <begin position="1"/>
        <end position="21"/>
    </location>
</feature>
<keyword evidence="4" id="KW-0732">Signal</keyword>
<sequence length="300" mass="30313">MGLAGAAAIATFGLTAPAAQADGVWDRVAQCESGGNWSINTGNGYYGGLQFAHSTWVGFGGQSYAAYAHQASKGQQIAIAQKVLAVQGPGAWPVCSVVAGLTRENGGAPISSPPPSSPPVSSPPVSSPPESAPPAWGGTPVTRYVSGNGSVNVRSGPGTGYRVVGSLSAGAQVNGTLARGWVKIADGRFVSDSVLSSGGDRGVTPPSRGVGRLLVQDGIRGPLTTVAIQQWVGTTQDGIFGPITTKALQTKVGTPADGIWGPKSQAALQDYLGISRDGSTSMNARTVKALQGYLNNNVIG</sequence>
<reference evidence="6 7" key="1">
    <citation type="submission" date="2019-06" db="EMBL/GenBank/DDBJ databases">
        <title>Sequencing the genomes of 1000 actinobacteria strains.</title>
        <authorList>
            <person name="Klenk H.-P."/>
        </authorList>
    </citation>
    <scope>NUCLEOTIDE SEQUENCE [LARGE SCALE GENOMIC DNA]</scope>
    <source>
        <strain evidence="6 7">DSM 12335</strain>
    </source>
</reference>
<feature type="chain" id="PRO_5022012094" evidence="4">
    <location>
        <begin position="22"/>
        <end position="300"/>
    </location>
</feature>
<feature type="compositionally biased region" description="Pro residues" evidence="3">
    <location>
        <begin position="111"/>
        <end position="132"/>
    </location>
</feature>
<dbReference type="Pfam" id="PF06737">
    <property type="entry name" value="Transglycosylas"/>
    <property type="match status" value="1"/>
</dbReference>
<feature type="region of interest" description="Disordered" evidence="3">
    <location>
        <begin position="106"/>
        <end position="139"/>
    </location>
</feature>
<evidence type="ECO:0000313" key="6">
    <source>
        <dbReference type="EMBL" id="TQL49862.1"/>
    </source>
</evidence>
<proteinExistence type="inferred from homology"/>
<dbReference type="Proteomes" id="UP000319516">
    <property type="component" value="Unassembled WGS sequence"/>
</dbReference>
<dbReference type="Gene3D" id="1.10.530.10">
    <property type="match status" value="1"/>
</dbReference>
<feature type="domain" description="SH3b" evidence="5">
    <location>
        <begin position="140"/>
        <end position="198"/>
    </location>
</feature>
<dbReference type="SMART" id="SM00287">
    <property type="entry name" value="SH3b"/>
    <property type="match status" value="1"/>
</dbReference>
<keyword evidence="2" id="KW-0378">Hydrolase</keyword>
<evidence type="ECO:0000313" key="7">
    <source>
        <dbReference type="Proteomes" id="UP000319516"/>
    </source>
</evidence>
<accession>A0A542YP30</accession>
<keyword evidence="7" id="KW-1185">Reference proteome</keyword>
<evidence type="ECO:0000256" key="4">
    <source>
        <dbReference type="SAM" id="SignalP"/>
    </source>
</evidence>
<evidence type="ECO:0000256" key="2">
    <source>
        <dbReference type="ARBA" id="ARBA00022801"/>
    </source>
</evidence>
<dbReference type="InterPro" id="IPR023346">
    <property type="entry name" value="Lysozyme-like_dom_sf"/>
</dbReference>
<dbReference type="CDD" id="cd13925">
    <property type="entry name" value="RPF"/>
    <property type="match status" value="1"/>
</dbReference>
<evidence type="ECO:0000256" key="1">
    <source>
        <dbReference type="ARBA" id="ARBA00010830"/>
    </source>
</evidence>
<comment type="similarity">
    <text evidence="1">Belongs to the transglycosylase family. Rpf subfamily.</text>
</comment>
<dbReference type="EMBL" id="VFOP01000001">
    <property type="protein sequence ID" value="TQL49862.1"/>
    <property type="molecule type" value="Genomic_DNA"/>
</dbReference>
<dbReference type="InterPro" id="IPR003646">
    <property type="entry name" value="SH3-like_bac-type"/>
</dbReference>
<evidence type="ECO:0000259" key="5">
    <source>
        <dbReference type="SMART" id="SM00287"/>
    </source>
</evidence>
<dbReference type="Gene3D" id="1.10.101.10">
    <property type="entry name" value="PGBD-like superfamily/PGBD"/>
    <property type="match status" value="1"/>
</dbReference>
<comment type="caution">
    <text evidence="6">The sequence shown here is derived from an EMBL/GenBank/DDBJ whole genome shotgun (WGS) entry which is preliminary data.</text>
</comment>
<evidence type="ECO:0000256" key="3">
    <source>
        <dbReference type="SAM" id="MobiDB-lite"/>
    </source>
</evidence>
<dbReference type="SUPFAM" id="SSF53955">
    <property type="entry name" value="Lysozyme-like"/>
    <property type="match status" value="1"/>
</dbReference>